<reference evidence="2" key="1">
    <citation type="submission" date="2022-02" db="EMBL/GenBank/DDBJ databases">
        <authorList>
            <person name="King R."/>
        </authorList>
    </citation>
    <scope>NUCLEOTIDE SEQUENCE</scope>
</reference>
<name>A0A9P0NMB6_APHGO</name>
<reference evidence="2" key="2">
    <citation type="submission" date="2022-10" db="EMBL/GenBank/DDBJ databases">
        <authorList>
            <consortium name="ENA_rothamsted_submissions"/>
            <consortium name="culmorum"/>
            <person name="King R."/>
        </authorList>
    </citation>
    <scope>NUCLEOTIDE SEQUENCE</scope>
</reference>
<evidence type="ECO:0000313" key="3">
    <source>
        <dbReference type="Proteomes" id="UP001154329"/>
    </source>
</evidence>
<organism evidence="2 3">
    <name type="scientific">Aphis gossypii</name>
    <name type="common">Cotton aphid</name>
    <dbReference type="NCBI Taxonomy" id="80765"/>
    <lineage>
        <taxon>Eukaryota</taxon>
        <taxon>Metazoa</taxon>
        <taxon>Ecdysozoa</taxon>
        <taxon>Arthropoda</taxon>
        <taxon>Hexapoda</taxon>
        <taxon>Insecta</taxon>
        <taxon>Pterygota</taxon>
        <taxon>Neoptera</taxon>
        <taxon>Paraneoptera</taxon>
        <taxon>Hemiptera</taxon>
        <taxon>Sternorrhyncha</taxon>
        <taxon>Aphidomorpha</taxon>
        <taxon>Aphidoidea</taxon>
        <taxon>Aphididae</taxon>
        <taxon>Aphidini</taxon>
        <taxon>Aphis</taxon>
        <taxon>Aphis</taxon>
    </lineage>
</organism>
<proteinExistence type="predicted"/>
<feature type="region of interest" description="Disordered" evidence="1">
    <location>
        <begin position="23"/>
        <end position="50"/>
    </location>
</feature>
<dbReference type="EMBL" id="OU899037">
    <property type="protein sequence ID" value="CAH1737047.1"/>
    <property type="molecule type" value="Genomic_DNA"/>
</dbReference>
<sequence length="133" mass="15007">MVGGVGARALCWHSRSECDQSLVNTDEPTAAEPHRRLPRRHTPLRNSRTGTACSGRRRRCAFICCRSRRLHRGTRVVATDSVPACNILTVIPSLNNITFVPYMKLKRHRHSQSSPTASERFGEWVGFRLVPQS</sequence>
<evidence type="ECO:0000313" key="2">
    <source>
        <dbReference type="EMBL" id="CAH1737047.1"/>
    </source>
</evidence>
<dbReference type="Proteomes" id="UP001154329">
    <property type="component" value="Chromosome 4"/>
</dbReference>
<gene>
    <name evidence="2" type="ORF">APHIGO_LOCUS10655</name>
</gene>
<evidence type="ECO:0000256" key="1">
    <source>
        <dbReference type="SAM" id="MobiDB-lite"/>
    </source>
</evidence>
<protein>
    <submittedName>
        <fullName evidence="2">Uncharacterized protein</fullName>
    </submittedName>
</protein>
<keyword evidence="3" id="KW-1185">Reference proteome</keyword>
<dbReference type="AlphaFoldDB" id="A0A9P0NMB6"/>
<accession>A0A9P0NMB6</accession>